<dbReference type="Pfam" id="PF13450">
    <property type="entry name" value="NAD_binding_8"/>
    <property type="match status" value="1"/>
</dbReference>
<evidence type="ECO:0000259" key="11">
    <source>
        <dbReference type="Pfam" id="PF00724"/>
    </source>
</evidence>
<gene>
    <name evidence="13" type="ORF">GR170_24610</name>
</gene>
<keyword evidence="14" id="KW-1185">Reference proteome</keyword>
<evidence type="ECO:0000259" key="12">
    <source>
        <dbReference type="Pfam" id="PF22620"/>
    </source>
</evidence>
<evidence type="ECO:0000256" key="1">
    <source>
        <dbReference type="ARBA" id="ARBA00001917"/>
    </source>
</evidence>
<dbReference type="SUPFAM" id="SSF51971">
    <property type="entry name" value="Nucleotide-binding domain"/>
    <property type="match status" value="1"/>
</dbReference>
<dbReference type="SUPFAM" id="SSF51905">
    <property type="entry name" value="FAD/NAD(P)-binding domain"/>
    <property type="match status" value="1"/>
</dbReference>
<dbReference type="GO" id="GO:0051536">
    <property type="term" value="F:iron-sulfur cluster binding"/>
    <property type="evidence" value="ECO:0007669"/>
    <property type="project" value="UniProtKB-KW"/>
</dbReference>
<dbReference type="AlphaFoldDB" id="A0A6L7GE33"/>
<dbReference type="GO" id="GO:0010181">
    <property type="term" value="F:FMN binding"/>
    <property type="evidence" value="ECO:0007669"/>
    <property type="project" value="InterPro"/>
</dbReference>
<dbReference type="RefSeq" id="WP_160897131.1">
    <property type="nucleotide sequence ID" value="NZ_WUMU01000040.1"/>
</dbReference>
<evidence type="ECO:0000313" key="13">
    <source>
        <dbReference type="EMBL" id="MXN21013.1"/>
    </source>
</evidence>
<dbReference type="PANTHER" id="PTHR42917:SF2">
    <property type="entry name" value="2,4-DIENOYL-COA REDUCTASE [(2E)-ENOYL-COA-PRODUCING]"/>
    <property type="match status" value="1"/>
</dbReference>
<keyword evidence="7" id="KW-0560">Oxidoreductase</keyword>
<organism evidence="13 14">
    <name type="scientific">Pseudooceanicola albus</name>
    <dbReference type="NCBI Taxonomy" id="2692189"/>
    <lineage>
        <taxon>Bacteria</taxon>
        <taxon>Pseudomonadati</taxon>
        <taxon>Pseudomonadota</taxon>
        <taxon>Alphaproteobacteria</taxon>
        <taxon>Rhodobacterales</taxon>
        <taxon>Paracoccaceae</taxon>
        <taxon>Pseudooceanicola</taxon>
    </lineage>
</organism>
<comment type="caution">
    <text evidence="13">The sequence shown here is derived from an EMBL/GenBank/DDBJ whole genome shotgun (WGS) entry which is preliminary data.</text>
</comment>
<feature type="domain" description="TMADH/DMDH/HD second alpha/beta" evidence="12">
    <location>
        <begin position="498"/>
        <end position="583"/>
    </location>
</feature>
<name>A0A6L7GE33_9RHOB</name>
<evidence type="ECO:0000313" key="14">
    <source>
        <dbReference type="Proteomes" id="UP000477911"/>
    </source>
</evidence>
<accession>A0A6L7GE33</accession>
<evidence type="ECO:0000256" key="9">
    <source>
        <dbReference type="ARBA" id="ARBA00023014"/>
    </source>
</evidence>
<evidence type="ECO:0000256" key="8">
    <source>
        <dbReference type="ARBA" id="ARBA00023004"/>
    </source>
</evidence>
<dbReference type="GO" id="GO:0016491">
    <property type="term" value="F:oxidoreductase activity"/>
    <property type="evidence" value="ECO:0007669"/>
    <property type="project" value="UniProtKB-KW"/>
</dbReference>
<evidence type="ECO:0000256" key="3">
    <source>
        <dbReference type="ARBA" id="ARBA00011048"/>
    </source>
</evidence>
<dbReference type="PANTHER" id="PTHR42917">
    <property type="entry name" value="2,4-DIENOYL-COA REDUCTASE"/>
    <property type="match status" value="1"/>
</dbReference>
<evidence type="ECO:0000256" key="2">
    <source>
        <dbReference type="ARBA" id="ARBA00001966"/>
    </source>
</evidence>
<dbReference type="Gene3D" id="3.40.50.720">
    <property type="entry name" value="NAD(P)-binding Rossmann-like Domain"/>
    <property type="match status" value="1"/>
</dbReference>
<reference evidence="13 14" key="1">
    <citation type="submission" date="2019-12" db="EMBL/GenBank/DDBJ databases">
        <authorList>
            <person name="Li M."/>
        </authorList>
    </citation>
    <scope>NUCLEOTIDE SEQUENCE [LARGE SCALE GENOMIC DNA]</scope>
    <source>
        <strain evidence="13 14">GBMRC 2024</strain>
    </source>
</reference>
<comment type="similarity">
    <text evidence="3">In the N-terminal section; belongs to the NADH:flavin oxidoreductase/NADH oxidase family.</text>
</comment>
<proteinExistence type="inferred from homology"/>
<feature type="compositionally biased region" description="Basic and acidic residues" evidence="10">
    <location>
        <begin position="663"/>
        <end position="674"/>
    </location>
</feature>
<keyword evidence="8" id="KW-0408">Iron</keyword>
<feature type="domain" description="NADH:flavin oxidoreductase/NADH oxidase N-terminal" evidence="11">
    <location>
        <begin position="8"/>
        <end position="329"/>
    </location>
</feature>
<dbReference type="InterPro" id="IPR001155">
    <property type="entry name" value="OxRdtase_FMN_N"/>
</dbReference>
<dbReference type="InterPro" id="IPR054428">
    <property type="entry name" value="TMADH/DMDH/HD_second_a-b"/>
</dbReference>
<evidence type="ECO:0000256" key="6">
    <source>
        <dbReference type="ARBA" id="ARBA00022723"/>
    </source>
</evidence>
<keyword evidence="6" id="KW-0479">Metal-binding</keyword>
<dbReference type="GO" id="GO:0046872">
    <property type="term" value="F:metal ion binding"/>
    <property type="evidence" value="ECO:0007669"/>
    <property type="project" value="UniProtKB-KW"/>
</dbReference>
<keyword evidence="9" id="KW-0411">Iron-sulfur</keyword>
<dbReference type="SUPFAM" id="SSF51395">
    <property type="entry name" value="FMN-linked oxidoreductases"/>
    <property type="match status" value="1"/>
</dbReference>
<dbReference type="InterPro" id="IPR036188">
    <property type="entry name" value="FAD/NAD-bd_sf"/>
</dbReference>
<dbReference type="EMBL" id="WUMU01000040">
    <property type="protein sequence ID" value="MXN21013.1"/>
    <property type="molecule type" value="Genomic_DNA"/>
</dbReference>
<evidence type="ECO:0000256" key="4">
    <source>
        <dbReference type="ARBA" id="ARBA00022630"/>
    </source>
</evidence>
<protein>
    <submittedName>
        <fullName evidence="13">NAD(P)-binding protein</fullName>
    </submittedName>
</protein>
<sequence length="674" mass="73849">MSSPFDILFEPLPLGPVTAPNRFFQVPHCTGMGYRMPQTHAAMREMKAEGGWGVICTEYCSIHPSSDDGAYPYASLWDEGDVRALRLMTEKVHRHGALAGVELWHGGMRSANLVSRAAPLSAESLPIKTAPWQSRRMDRQDIANLRQWHLDAALRARSAGFDVVYGYAAHNYLLAQFLDPQLNLRQDGFGGDLAGRSALLRMLLEDMRAAIGDHCAIALRIDVGRPEAAAREERARLLEEIAPLVDLFDVTVADYSHEMGVSRFVAQGSLEEQVRHVKALTGKPVVGVGRFTSPDAMVAQLRRGVLDLIGAARPSIADPFLPKKLREGRFEDIRECIGCNICFAHDTLGAPIRCTQNPTMGEEWRNGWHPERIAPLSDAPEVLIVGAGPAGLEAAVALGKRGARVTLAEAGKTLGGRLEQETRLPGLNEWGRVRDWRVQQLHKLPNVEIFLESRVTPEMVAELGVLHVLVATGSRWRLDGRGRSFPAGVPSYSDPRTLSPESVMAGAAIADLGGRVVIFDDDHYYMGSALAELLARRGHPVCYVTSRAQVSGWSDVTVEQARAHRRLHELGVEIVLNRMVSALTPEGALSRCVYTGQESLLSCDLFLPVTSRAPDEALWHDLQHLGLQTLERIGDCSAPGIIAQAVYDGHRAARSLGGTPTEALRERPLPSRDQ</sequence>
<dbReference type="InterPro" id="IPR051793">
    <property type="entry name" value="NADH:flavin_oxidoreductase"/>
</dbReference>
<evidence type="ECO:0000256" key="7">
    <source>
        <dbReference type="ARBA" id="ARBA00023002"/>
    </source>
</evidence>
<dbReference type="Gene3D" id="3.20.20.70">
    <property type="entry name" value="Aldolase class I"/>
    <property type="match status" value="1"/>
</dbReference>
<feature type="region of interest" description="Disordered" evidence="10">
    <location>
        <begin position="653"/>
        <end position="674"/>
    </location>
</feature>
<dbReference type="Pfam" id="PF00724">
    <property type="entry name" value="Oxidored_FMN"/>
    <property type="match status" value="1"/>
</dbReference>
<evidence type="ECO:0000256" key="10">
    <source>
        <dbReference type="SAM" id="MobiDB-lite"/>
    </source>
</evidence>
<dbReference type="Gene3D" id="3.50.50.60">
    <property type="entry name" value="FAD/NAD(P)-binding domain"/>
    <property type="match status" value="1"/>
</dbReference>
<dbReference type="PRINTS" id="PR00419">
    <property type="entry name" value="ADXRDTASE"/>
</dbReference>
<keyword evidence="5" id="KW-0288">FMN</keyword>
<dbReference type="InterPro" id="IPR013785">
    <property type="entry name" value="Aldolase_TIM"/>
</dbReference>
<comment type="cofactor">
    <cofactor evidence="1">
        <name>FMN</name>
        <dbReference type="ChEBI" id="CHEBI:58210"/>
    </cofactor>
</comment>
<evidence type="ECO:0000256" key="5">
    <source>
        <dbReference type="ARBA" id="ARBA00022643"/>
    </source>
</evidence>
<dbReference type="Proteomes" id="UP000477911">
    <property type="component" value="Unassembled WGS sequence"/>
</dbReference>
<comment type="cofactor">
    <cofactor evidence="2">
        <name>[4Fe-4S] cluster</name>
        <dbReference type="ChEBI" id="CHEBI:49883"/>
    </cofactor>
</comment>
<dbReference type="Pfam" id="PF22620">
    <property type="entry name" value="OYE-like_second_a-b"/>
    <property type="match status" value="1"/>
</dbReference>
<keyword evidence="4" id="KW-0285">Flavoprotein</keyword>